<comment type="function">
    <text evidence="6">Exhibits a very high intrinsic GTPase hydrolysis rate. Involved in the addition of a carboxymethylaminomethyl (cmnm) group at the wobble position (U34) of certain tRNAs, forming tRNA-cmnm(5)s(2)U34.</text>
</comment>
<organism evidence="8 9">
    <name type="scientific">Sphingomonas caseinilyticus</name>
    <dbReference type="NCBI Taxonomy" id="2908205"/>
    <lineage>
        <taxon>Bacteria</taxon>
        <taxon>Pseudomonadati</taxon>
        <taxon>Pseudomonadota</taxon>
        <taxon>Alphaproteobacteria</taxon>
        <taxon>Sphingomonadales</taxon>
        <taxon>Sphingomonadaceae</taxon>
        <taxon>Sphingomonas</taxon>
    </lineage>
</organism>
<dbReference type="InterPro" id="IPR027417">
    <property type="entry name" value="P-loop_NTPase"/>
</dbReference>
<feature type="binding site" evidence="6">
    <location>
        <position position="83"/>
    </location>
    <ligand>
        <name>(6S)-5-formyl-5,6,7,8-tetrahydrofolate</name>
        <dbReference type="ChEBI" id="CHEBI:57457"/>
    </ligand>
</feature>
<feature type="binding site" evidence="6">
    <location>
        <position position="251"/>
    </location>
    <ligand>
        <name>K(+)</name>
        <dbReference type="ChEBI" id="CHEBI:29103"/>
    </ligand>
</feature>
<dbReference type="GO" id="GO:0016787">
    <property type="term" value="F:hydrolase activity"/>
    <property type="evidence" value="ECO:0007669"/>
    <property type="project" value="UniProtKB-KW"/>
</dbReference>
<evidence type="ECO:0000313" key="9">
    <source>
        <dbReference type="Proteomes" id="UP001203410"/>
    </source>
</evidence>
<dbReference type="InterPro" id="IPR025867">
    <property type="entry name" value="MnmE_helical"/>
</dbReference>
<dbReference type="CDD" id="cd14858">
    <property type="entry name" value="TrmE_N"/>
    <property type="match status" value="1"/>
</dbReference>
<dbReference type="InterPro" id="IPR006073">
    <property type="entry name" value="GTP-bd"/>
</dbReference>
<name>A0ABT0RV47_9SPHN</name>
<dbReference type="EMBL" id="JAMGBA010000002">
    <property type="protein sequence ID" value="MCL6698796.1"/>
    <property type="molecule type" value="Genomic_DNA"/>
</dbReference>
<keyword evidence="2 6" id="KW-0819">tRNA processing</keyword>
<feature type="binding site" evidence="6">
    <location>
        <begin position="227"/>
        <end position="232"/>
    </location>
    <ligand>
        <name>GTP</name>
        <dbReference type="ChEBI" id="CHEBI:37565"/>
    </ligand>
</feature>
<dbReference type="CDD" id="cd04164">
    <property type="entry name" value="trmE"/>
    <property type="match status" value="1"/>
</dbReference>
<dbReference type="Gene3D" id="3.40.50.300">
    <property type="entry name" value="P-loop containing nucleotide triphosphate hydrolases"/>
    <property type="match status" value="1"/>
</dbReference>
<evidence type="ECO:0000256" key="1">
    <source>
        <dbReference type="ARBA" id="ARBA00011043"/>
    </source>
</evidence>
<dbReference type="PANTHER" id="PTHR42714">
    <property type="entry name" value="TRNA MODIFICATION GTPASE GTPBP3"/>
    <property type="match status" value="1"/>
</dbReference>
<comment type="caution">
    <text evidence="6">Lacks conserved residue(s) required for the propagation of feature annotation.</text>
</comment>
<evidence type="ECO:0000256" key="5">
    <source>
        <dbReference type="ARBA" id="ARBA00023134"/>
    </source>
</evidence>
<dbReference type="HAMAP" id="MF_00379">
    <property type="entry name" value="GTPase_MnmE"/>
    <property type="match status" value="1"/>
</dbReference>
<keyword evidence="6" id="KW-0963">Cytoplasm</keyword>
<dbReference type="RefSeq" id="WP_249904183.1">
    <property type="nucleotide sequence ID" value="NZ_JAMGBA010000002.1"/>
</dbReference>
<feature type="binding site" evidence="6">
    <location>
        <position position="246"/>
    </location>
    <ligand>
        <name>K(+)</name>
        <dbReference type="ChEBI" id="CHEBI:29103"/>
    </ligand>
</feature>
<evidence type="ECO:0000256" key="2">
    <source>
        <dbReference type="ARBA" id="ARBA00022694"/>
    </source>
</evidence>
<reference evidence="8 9" key="1">
    <citation type="submission" date="2022-05" db="EMBL/GenBank/DDBJ databases">
        <authorList>
            <person name="Jo J.-H."/>
            <person name="Im W.-T."/>
        </authorList>
    </citation>
    <scope>NUCLEOTIDE SEQUENCE [LARGE SCALE GENOMIC DNA]</scope>
    <source>
        <strain evidence="8 9">NSE70-1</strain>
    </source>
</reference>
<dbReference type="PANTHER" id="PTHR42714:SF2">
    <property type="entry name" value="TRNA MODIFICATION GTPASE GTPBP3, MITOCHONDRIAL"/>
    <property type="match status" value="1"/>
</dbReference>
<keyword evidence="9" id="KW-1185">Reference proteome</keyword>
<keyword evidence="3 6" id="KW-0547">Nucleotide-binding</keyword>
<comment type="caution">
    <text evidence="8">The sequence shown here is derived from an EMBL/GenBank/DDBJ whole genome shotgun (WGS) entry which is preliminary data.</text>
</comment>
<dbReference type="InterPro" id="IPR018948">
    <property type="entry name" value="GTP-bd_TrmE_N"/>
</dbReference>
<evidence type="ECO:0000313" key="8">
    <source>
        <dbReference type="EMBL" id="MCL6698796.1"/>
    </source>
</evidence>
<comment type="subcellular location">
    <subcellularLocation>
        <location evidence="6">Cytoplasm</location>
    </subcellularLocation>
</comment>
<gene>
    <name evidence="6 8" type="primary">mnmE</name>
    <name evidence="6" type="synonym">trmE</name>
    <name evidence="8" type="ORF">LZ496_08390</name>
</gene>
<dbReference type="SUPFAM" id="SSF52540">
    <property type="entry name" value="P-loop containing nucleoside triphosphate hydrolases"/>
    <property type="match status" value="1"/>
</dbReference>
<dbReference type="Gene3D" id="1.20.120.430">
    <property type="entry name" value="tRNA modification GTPase MnmE domain 2"/>
    <property type="match status" value="1"/>
</dbReference>
<dbReference type="PROSITE" id="PS51709">
    <property type="entry name" value="G_TRME"/>
    <property type="match status" value="1"/>
</dbReference>
<dbReference type="SUPFAM" id="SSF103025">
    <property type="entry name" value="Folate-binding domain"/>
    <property type="match status" value="1"/>
</dbReference>
<feature type="binding site" evidence="6">
    <location>
        <position position="425"/>
    </location>
    <ligand>
        <name>(6S)-5-formyl-5,6,7,8-tetrahydrofolate</name>
        <dbReference type="ChEBI" id="CHEBI:57457"/>
    </ligand>
</feature>
<dbReference type="EC" id="3.6.-.-" evidence="6"/>
<feature type="binding site" evidence="6">
    <location>
        <position position="231"/>
    </location>
    <ligand>
        <name>Mg(2+)</name>
        <dbReference type="ChEBI" id="CHEBI:18420"/>
    </ligand>
</feature>
<comment type="cofactor">
    <cofactor evidence="6">
        <name>K(+)</name>
        <dbReference type="ChEBI" id="CHEBI:29103"/>
    </cofactor>
    <text evidence="6">Binds 1 potassium ion per subunit.</text>
</comment>
<dbReference type="Pfam" id="PF01926">
    <property type="entry name" value="MMR_HSR1"/>
    <property type="match status" value="1"/>
</dbReference>
<feature type="binding site" evidence="6">
    <location>
        <begin position="271"/>
        <end position="274"/>
    </location>
    <ligand>
        <name>GTP</name>
        <dbReference type="ChEBI" id="CHEBI:37565"/>
    </ligand>
</feature>
<feature type="domain" description="TrmE-type G" evidence="7">
    <location>
        <begin position="217"/>
        <end position="352"/>
    </location>
</feature>
<dbReference type="NCBIfam" id="TIGR00231">
    <property type="entry name" value="small_GTP"/>
    <property type="match status" value="1"/>
</dbReference>
<dbReference type="InterPro" id="IPR005225">
    <property type="entry name" value="Small_GTP-bd"/>
</dbReference>
<dbReference type="SUPFAM" id="SSF116878">
    <property type="entry name" value="TrmE connector domain"/>
    <property type="match status" value="1"/>
</dbReference>
<keyword evidence="5 6" id="KW-0342">GTP-binding</keyword>
<dbReference type="InterPro" id="IPR004520">
    <property type="entry name" value="GTPase_MnmE"/>
</dbReference>
<accession>A0ABT0RV47</accession>
<dbReference type="NCBIfam" id="NF003661">
    <property type="entry name" value="PRK05291.1-3"/>
    <property type="match status" value="1"/>
</dbReference>
<protein>
    <recommendedName>
        <fullName evidence="6">tRNA modification GTPase MnmE</fullName>
        <ecNumber evidence="6">3.6.-.-</ecNumber>
    </recommendedName>
</protein>
<comment type="subunit">
    <text evidence="6">Homodimer. Heterotetramer of two MnmE and two MnmG subunits.</text>
</comment>
<dbReference type="Pfam" id="PF12631">
    <property type="entry name" value="MnmE_helical"/>
    <property type="match status" value="1"/>
</dbReference>
<dbReference type="Proteomes" id="UP001203410">
    <property type="component" value="Unassembled WGS sequence"/>
</dbReference>
<feature type="binding site" evidence="6">
    <location>
        <position position="248"/>
    </location>
    <ligand>
        <name>K(+)</name>
        <dbReference type="ChEBI" id="CHEBI:29103"/>
    </ligand>
</feature>
<sequence>MSRASGDTIVALSSGRPPAAIAVVRTSGPAALEAAARLAGKLPDQRQASLRRLIDPRDGSLIDEALLLRFDAPDSATGENIVEYQCHGGRATVDALTGALLSCPGLRVAEPGEFTRRALANGRIDLTEAEGLSELLMAETELQRRSAIARAGGALRKRLDGWRDQLLALSAQAEVAIDYSDEDDGGSAPDLKHPIERLAADLTELVDAPRVEPLRDGIRVVVAGPPNAGKSSLVNALAQSEKAIVTHIAGTTRDVIEVPIAIDGIPFVLVDTAGLRESHDVVEAIGVGRAKEEAERADILLWLGAEDPIEHPDLIRIAAKSDLGMAGEGMAVSAVSGAGLTELMQALVGRAGALLPKADELTLDRRQHDLLAEAQEALQRGAQLDDPVLVAEELRNARLAVDRISGRAGVEDLLDALFGRFCLGK</sequence>
<feature type="binding site" evidence="6">
    <location>
        <position position="227"/>
    </location>
    <ligand>
        <name>K(+)</name>
        <dbReference type="ChEBI" id="CHEBI:29103"/>
    </ligand>
</feature>
<feature type="binding site" evidence="6">
    <location>
        <position position="25"/>
    </location>
    <ligand>
        <name>(6S)-5-formyl-5,6,7,8-tetrahydrofolate</name>
        <dbReference type="ChEBI" id="CHEBI:57457"/>
    </ligand>
</feature>
<dbReference type="Pfam" id="PF10396">
    <property type="entry name" value="TrmE_N"/>
    <property type="match status" value="1"/>
</dbReference>
<evidence type="ECO:0000256" key="6">
    <source>
        <dbReference type="HAMAP-Rule" id="MF_00379"/>
    </source>
</evidence>
<keyword evidence="6" id="KW-0479">Metal-binding</keyword>
<keyword evidence="6" id="KW-0460">Magnesium</keyword>
<feature type="binding site" evidence="6">
    <location>
        <begin position="246"/>
        <end position="252"/>
    </location>
    <ligand>
        <name>GTP</name>
        <dbReference type="ChEBI" id="CHEBI:37565"/>
    </ligand>
</feature>
<dbReference type="InterPro" id="IPR027368">
    <property type="entry name" value="MnmE_dom2"/>
</dbReference>
<feature type="binding site" evidence="6">
    <location>
        <position position="252"/>
    </location>
    <ligand>
        <name>Mg(2+)</name>
        <dbReference type="ChEBI" id="CHEBI:18420"/>
    </ligand>
</feature>
<evidence type="ECO:0000256" key="3">
    <source>
        <dbReference type="ARBA" id="ARBA00022741"/>
    </source>
</evidence>
<dbReference type="InterPro" id="IPR031168">
    <property type="entry name" value="G_TrmE"/>
</dbReference>
<feature type="binding site" evidence="6">
    <location>
        <position position="123"/>
    </location>
    <ligand>
        <name>(6S)-5-formyl-5,6,7,8-tetrahydrofolate</name>
        <dbReference type="ChEBI" id="CHEBI:57457"/>
    </ligand>
</feature>
<keyword evidence="6 8" id="KW-0378">Hydrolase</keyword>
<comment type="similarity">
    <text evidence="1 6">Belongs to the TRAFAC class TrmE-Era-EngA-EngB-Septin-like GTPase superfamily. TrmE GTPase family.</text>
</comment>
<evidence type="ECO:0000256" key="4">
    <source>
        <dbReference type="ARBA" id="ARBA00022958"/>
    </source>
</evidence>
<evidence type="ECO:0000259" key="7">
    <source>
        <dbReference type="PROSITE" id="PS51709"/>
    </source>
</evidence>
<proteinExistence type="inferred from homology"/>
<dbReference type="InterPro" id="IPR027266">
    <property type="entry name" value="TrmE/GcvT-like"/>
</dbReference>
<keyword evidence="4 6" id="KW-0630">Potassium</keyword>
<dbReference type="Gene3D" id="3.30.1360.120">
    <property type="entry name" value="Probable tRNA modification gtpase trme, domain 1"/>
    <property type="match status" value="1"/>
</dbReference>